<evidence type="ECO:0000256" key="2">
    <source>
        <dbReference type="ARBA" id="ARBA00023239"/>
    </source>
</evidence>
<evidence type="ECO:0000256" key="1">
    <source>
        <dbReference type="ARBA" id="ARBA00012346"/>
    </source>
</evidence>
<evidence type="ECO:0000313" key="6">
    <source>
        <dbReference type="EMBL" id="KAK3673219.1"/>
    </source>
</evidence>
<name>A0AAE0WK60_9PEZI</name>
<dbReference type="InterPro" id="IPR009288">
    <property type="entry name" value="AIG2-like_dom"/>
</dbReference>
<proteinExistence type="predicted"/>
<dbReference type="EC" id="4.3.2.9" evidence="1"/>
<feature type="domain" description="Gamma-glutamylcyclotransferase AIG2-like" evidence="5">
    <location>
        <begin position="44"/>
        <end position="130"/>
    </location>
</feature>
<evidence type="ECO:0000256" key="4">
    <source>
        <dbReference type="PIRSR" id="PIRSR617939-2"/>
    </source>
</evidence>
<sequence>MYPPSMQGPARSRNETVDTSRRFSALYFGYASNLSPKAMSGRCPDSIFCGLARLEDYRWQINDTQYGNIMPSQGDHVYGSLFFLSPRDEAGLDESEGVPWMYEKHTLQVERIDAEGKGTGQKVETMTYVDVQRTDEGVIMPDYIVWIKKAIRDAAPHGLPKEYVDKYLRPYIPAMEKEEEERDLIAVRVMAPRPVPL</sequence>
<dbReference type="SUPFAM" id="SSF110857">
    <property type="entry name" value="Gamma-glutamyl cyclotransferase-like"/>
    <property type="match status" value="1"/>
</dbReference>
<dbReference type="AlphaFoldDB" id="A0AAE0WK60"/>
<dbReference type="Proteomes" id="UP001274830">
    <property type="component" value="Unassembled WGS sequence"/>
</dbReference>
<reference evidence="6" key="1">
    <citation type="submission" date="2023-07" db="EMBL/GenBank/DDBJ databases">
        <title>Black Yeasts Isolated from many extreme environments.</title>
        <authorList>
            <person name="Coleine C."/>
            <person name="Stajich J.E."/>
            <person name="Selbmann L."/>
        </authorList>
    </citation>
    <scope>NUCLEOTIDE SEQUENCE</scope>
    <source>
        <strain evidence="6">CCFEE 5485</strain>
    </source>
</reference>
<dbReference type="InterPro" id="IPR036568">
    <property type="entry name" value="GGCT-like_sf"/>
</dbReference>
<dbReference type="InterPro" id="IPR017939">
    <property type="entry name" value="G-Glutamylcylcotransferase"/>
</dbReference>
<organism evidence="6 7">
    <name type="scientific">Recurvomyces mirabilis</name>
    <dbReference type="NCBI Taxonomy" id="574656"/>
    <lineage>
        <taxon>Eukaryota</taxon>
        <taxon>Fungi</taxon>
        <taxon>Dikarya</taxon>
        <taxon>Ascomycota</taxon>
        <taxon>Pezizomycotina</taxon>
        <taxon>Dothideomycetes</taxon>
        <taxon>Dothideomycetidae</taxon>
        <taxon>Mycosphaerellales</taxon>
        <taxon>Teratosphaeriaceae</taxon>
        <taxon>Recurvomyces</taxon>
    </lineage>
</organism>
<gene>
    <name evidence="6" type="ORF">LTR78_006764</name>
</gene>
<feature type="binding site" evidence="4">
    <location>
        <position position="143"/>
    </location>
    <ligand>
        <name>substrate</name>
    </ligand>
</feature>
<dbReference type="GO" id="GO:0003839">
    <property type="term" value="F:gamma-glutamylcyclotransferase activity"/>
    <property type="evidence" value="ECO:0007669"/>
    <property type="project" value="UniProtKB-EC"/>
</dbReference>
<feature type="binding site" evidence="4">
    <location>
        <begin position="27"/>
        <end position="32"/>
    </location>
    <ligand>
        <name>substrate</name>
    </ligand>
</feature>
<evidence type="ECO:0000259" key="5">
    <source>
        <dbReference type="Pfam" id="PF06094"/>
    </source>
</evidence>
<keyword evidence="2" id="KW-0456">Lyase</keyword>
<protein>
    <recommendedName>
        <fullName evidence="1">gamma-glutamylcyclotransferase</fullName>
        <ecNumber evidence="1">4.3.2.9</ecNumber>
    </recommendedName>
</protein>
<dbReference type="Pfam" id="PF06094">
    <property type="entry name" value="GGACT"/>
    <property type="match status" value="1"/>
</dbReference>
<dbReference type="PANTHER" id="PTHR12935">
    <property type="entry name" value="GAMMA-GLUTAMYLCYCLOTRANSFERASE"/>
    <property type="match status" value="1"/>
</dbReference>
<evidence type="ECO:0000256" key="3">
    <source>
        <dbReference type="PIRSR" id="PIRSR617939-1"/>
    </source>
</evidence>
<evidence type="ECO:0000313" key="7">
    <source>
        <dbReference type="Proteomes" id="UP001274830"/>
    </source>
</evidence>
<accession>A0AAE0WK60</accession>
<feature type="active site" description="Proton acceptor" evidence="3">
    <location>
        <position position="96"/>
    </location>
</feature>
<comment type="caution">
    <text evidence="6">The sequence shown here is derived from an EMBL/GenBank/DDBJ whole genome shotgun (WGS) entry which is preliminary data.</text>
</comment>
<keyword evidence="7" id="KW-1185">Reference proteome</keyword>
<dbReference type="PANTHER" id="PTHR12935:SF0">
    <property type="entry name" value="GAMMA-GLUTAMYLCYCLOTRANSFERASE"/>
    <property type="match status" value="1"/>
</dbReference>
<dbReference type="EMBL" id="JAUTXT010000026">
    <property type="protein sequence ID" value="KAK3673219.1"/>
    <property type="molecule type" value="Genomic_DNA"/>
</dbReference>
<dbReference type="InterPro" id="IPR013024">
    <property type="entry name" value="GGCT-like"/>
</dbReference>
<dbReference type="Gene3D" id="3.10.490.10">
    <property type="entry name" value="Gamma-glutamyl cyclotransferase-like"/>
    <property type="match status" value="1"/>
</dbReference>
<dbReference type="CDD" id="cd06661">
    <property type="entry name" value="GGCT_like"/>
    <property type="match status" value="1"/>
</dbReference>